<feature type="domain" description="Nudix hydrolase" evidence="4">
    <location>
        <begin position="29"/>
        <end position="152"/>
    </location>
</feature>
<comment type="caution">
    <text evidence="5">The sequence shown here is derived from an EMBL/GenBank/DDBJ whole genome shotgun (WGS) entry which is preliminary data.</text>
</comment>
<proteinExistence type="inferred from homology"/>
<dbReference type="Proteomes" id="UP000177092">
    <property type="component" value="Unassembled WGS sequence"/>
</dbReference>
<dbReference type="PRINTS" id="PR00502">
    <property type="entry name" value="NUDIXFAMILY"/>
</dbReference>
<dbReference type="InterPro" id="IPR020476">
    <property type="entry name" value="Nudix_hydrolase"/>
</dbReference>
<dbReference type="CDD" id="cd02883">
    <property type="entry name" value="NUDIX_Hydrolase"/>
    <property type="match status" value="1"/>
</dbReference>
<sequence>MKSFLAKVWKWLNLPKGVQLSVMRLFQNQFLIGVTGIILNEKNEVLLFMHTYRQHSWSLPGGYLKSGEHPAEALEREIKEESGLVVSVDKSLKVRTDRESARLDMCYIGVLIGGEFTPSQEVTSYGFFSDDTMPLLRSNQVFLIDEALQQKRFPNRS</sequence>
<dbReference type="EMBL" id="MFJN01000056">
    <property type="protein sequence ID" value="OGG20107.1"/>
    <property type="molecule type" value="Genomic_DNA"/>
</dbReference>
<evidence type="ECO:0000256" key="3">
    <source>
        <dbReference type="RuleBase" id="RU003476"/>
    </source>
</evidence>
<protein>
    <recommendedName>
        <fullName evidence="4">Nudix hydrolase domain-containing protein</fullName>
    </recommendedName>
</protein>
<dbReference type="PANTHER" id="PTHR43046">
    <property type="entry name" value="GDP-MANNOSE MANNOSYL HYDROLASE"/>
    <property type="match status" value="1"/>
</dbReference>
<name>A0A1F6A6Z6_9BACT</name>
<dbReference type="InterPro" id="IPR015797">
    <property type="entry name" value="NUDIX_hydrolase-like_dom_sf"/>
</dbReference>
<dbReference type="InterPro" id="IPR020084">
    <property type="entry name" value="NUDIX_hydrolase_CS"/>
</dbReference>
<dbReference type="STRING" id="1798384.A3D03_01095"/>
<dbReference type="PROSITE" id="PS00893">
    <property type="entry name" value="NUDIX_BOX"/>
    <property type="match status" value="1"/>
</dbReference>
<dbReference type="Pfam" id="PF00293">
    <property type="entry name" value="NUDIX"/>
    <property type="match status" value="1"/>
</dbReference>
<comment type="similarity">
    <text evidence="3">Belongs to the Nudix hydrolase family.</text>
</comment>
<evidence type="ECO:0000259" key="4">
    <source>
        <dbReference type="PROSITE" id="PS51462"/>
    </source>
</evidence>
<accession>A0A1F6A6Z6</accession>
<comment type="cofactor">
    <cofactor evidence="1">
        <name>Mg(2+)</name>
        <dbReference type="ChEBI" id="CHEBI:18420"/>
    </cofactor>
</comment>
<dbReference type="SUPFAM" id="SSF55811">
    <property type="entry name" value="Nudix"/>
    <property type="match status" value="1"/>
</dbReference>
<reference evidence="5 6" key="1">
    <citation type="journal article" date="2016" name="Nat. Commun.">
        <title>Thousands of microbial genomes shed light on interconnected biogeochemical processes in an aquifer system.</title>
        <authorList>
            <person name="Anantharaman K."/>
            <person name="Brown C.T."/>
            <person name="Hug L.A."/>
            <person name="Sharon I."/>
            <person name="Castelle C.J."/>
            <person name="Probst A.J."/>
            <person name="Thomas B.C."/>
            <person name="Singh A."/>
            <person name="Wilkins M.J."/>
            <person name="Karaoz U."/>
            <person name="Brodie E.L."/>
            <person name="Williams K.H."/>
            <person name="Hubbard S.S."/>
            <person name="Banfield J.F."/>
        </authorList>
    </citation>
    <scope>NUCLEOTIDE SEQUENCE [LARGE SCALE GENOMIC DNA]</scope>
</reference>
<organism evidence="5 6">
    <name type="scientific">Candidatus Gottesmanbacteria bacterium RIFCSPHIGHO2_02_FULL_40_13</name>
    <dbReference type="NCBI Taxonomy" id="1798384"/>
    <lineage>
        <taxon>Bacteria</taxon>
        <taxon>Candidatus Gottesmaniibacteriota</taxon>
    </lineage>
</organism>
<dbReference type="InterPro" id="IPR000086">
    <property type="entry name" value="NUDIX_hydrolase_dom"/>
</dbReference>
<dbReference type="PANTHER" id="PTHR43046:SF16">
    <property type="entry name" value="ADP-RIBOSE PYROPHOSPHATASE YJHB-RELATED"/>
    <property type="match status" value="1"/>
</dbReference>
<dbReference type="PROSITE" id="PS51462">
    <property type="entry name" value="NUDIX"/>
    <property type="match status" value="1"/>
</dbReference>
<keyword evidence="2 3" id="KW-0378">Hydrolase</keyword>
<evidence type="ECO:0000256" key="2">
    <source>
        <dbReference type="ARBA" id="ARBA00022801"/>
    </source>
</evidence>
<dbReference type="Gene3D" id="3.90.79.10">
    <property type="entry name" value="Nucleoside Triphosphate Pyrophosphohydrolase"/>
    <property type="match status" value="1"/>
</dbReference>
<dbReference type="AlphaFoldDB" id="A0A1F6A6Z6"/>
<evidence type="ECO:0000256" key="1">
    <source>
        <dbReference type="ARBA" id="ARBA00001946"/>
    </source>
</evidence>
<dbReference type="GO" id="GO:0016787">
    <property type="term" value="F:hydrolase activity"/>
    <property type="evidence" value="ECO:0007669"/>
    <property type="project" value="UniProtKB-KW"/>
</dbReference>
<gene>
    <name evidence="5" type="ORF">A3D03_01095</name>
</gene>
<evidence type="ECO:0000313" key="6">
    <source>
        <dbReference type="Proteomes" id="UP000177092"/>
    </source>
</evidence>
<evidence type="ECO:0000313" key="5">
    <source>
        <dbReference type="EMBL" id="OGG20107.1"/>
    </source>
</evidence>